<evidence type="ECO:0008006" key="5">
    <source>
        <dbReference type="Google" id="ProtNLM"/>
    </source>
</evidence>
<keyword evidence="2" id="KW-0732">Signal</keyword>
<name>A0AA97FG84_9MICO</name>
<feature type="transmembrane region" description="Helical" evidence="1">
    <location>
        <begin position="302"/>
        <end position="323"/>
    </location>
</feature>
<accession>A0AA97FG84</accession>
<keyword evidence="1" id="KW-0812">Transmembrane</keyword>
<feature type="chain" id="PRO_5041724040" description="Peptidase" evidence="2">
    <location>
        <begin position="33"/>
        <end position="332"/>
    </location>
</feature>
<evidence type="ECO:0000256" key="1">
    <source>
        <dbReference type="SAM" id="Phobius"/>
    </source>
</evidence>
<dbReference type="AlphaFoldDB" id="A0AA97FG84"/>
<proteinExistence type="predicted"/>
<evidence type="ECO:0000313" key="4">
    <source>
        <dbReference type="Proteomes" id="UP001305498"/>
    </source>
</evidence>
<reference evidence="3 4" key="1">
    <citation type="submission" date="2023-02" db="EMBL/GenBank/DDBJ databases">
        <title>Microbacterium betulae sp. nov., isolated from birch wood.</title>
        <authorList>
            <person name="Pasciak M."/>
            <person name="Pawlik K.J."/>
            <person name="Martynowski D."/>
            <person name="Laczmanski L."/>
            <person name="Ciekot J."/>
            <person name="Szponar B."/>
            <person name="Wojcik-Fatla A."/>
            <person name="Mackiewicz B."/>
            <person name="Farian E."/>
            <person name="Cholewa G."/>
            <person name="Cholewa A."/>
            <person name="Dutkiewicz J."/>
        </authorList>
    </citation>
    <scope>NUCLEOTIDE SEQUENCE [LARGE SCALE GENOMIC DNA]</scope>
    <source>
        <strain evidence="3 4">AB</strain>
    </source>
</reference>
<keyword evidence="1" id="KW-1133">Transmembrane helix</keyword>
<dbReference type="Proteomes" id="UP001305498">
    <property type="component" value="Chromosome"/>
</dbReference>
<sequence length="332" mass="34184">MRSAFSTIRMRAILLIAISLGSVAWGATTASAATGDDDSVGIRLVPDGDQSDARSRAYLVGDVPPGDQIRRTVQIDNPSATDKHVFVYASAAEISDGAFTVDGVDGPDISSWITAGETEIDLEPGVSAEVPITVSVPTDAPEGEYYAAIWAELRSADTEDSVTLANRVGVRVYLTVGEGNGPAPDFEIGALAFEFGADGLPAIVAQVTNTGTTAVDLGGQATLETPSGGVSAGPFSADNLTLGPGQSGAVRTTTDSALSAGEWNVTLSLTSGMTTREATANLTLTSPKTADAPDPAETIPPWIPWAAAAVVVALLILLIWAIAARSRRRSRS</sequence>
<keyword evidence="4" id="KW-1185">Reference proteome</keyword>
<feature type="signal peptide" evidence="2">
    <location>
        <begin position="1"/>
        <end position="32"/>
    </location>
</feature>
<dbReference type="KEGG" id="mbet:N8K70_10965"/>
<evidence type="ECO:0000256" key="2">
    <source>
        <dbReference type="SAM" id="SignalP"/>
    </source>
</evidence>
<protein>
    <recommendedName>
        <fullName evidence="5">Peptidase</fullName>
    </recommendedName>
</protein>
<evidence type="ECO:0000313" key="3">
    <source>
        <dbReference type="EMBL" id="WOF21904.1"/>
    </source>
</evidence>
<dbReference type="EMBL" id="CP118157">
    <property type="protein sequence ID" value="WOF21904.1"/>
    <property type="molecule type" value="Genomic_DNA"/>
</dbReference>
<gene>
    <name evidence="3" type="ORF">N8K70_10965</name>
</gene>
<organism evidence="3 4">
    <name type="scientific">Microbacterium betulae</name>
    <dbReference type="NCBI Taxonomy" id="2981139"/>
    <lineage>
        <taxon>Bacteria</taxon>
        <taxon>Bacillati</taxon>
        <taxon>Actinomycetota</taxon>
        <taxon>Actinomycetes</taxon>
        <taxon>Micrococcales</taxon>
        <taxon>Microbacteriaceae</taxon>
        <taxon>Microbacterium</taxon>
    </lineage>
</organism>
<keyword evidence="1" id="KW-0472">Membrane</keyword>
<dbReference type="RefSeq" id="WP_317138382.1">
    <property type="nucleotide sequence ID" value="NZ_CP118157.1"/>
</dbReference>